<keyword evidence="2" id="KW-1185">Reference proteome</keyword>
<gene>
    <name evidence="1" type="ORF">BSP38_085</name>
</gene>
<reference evidence="1 2" key="1">
    <citation type="submission" date="2018-07" db="EMBL/GenBank/DDBJ databases">
        <title>Complete nucleotide sequence of Bacillus phage BSP38.</title>
        <authorList>
            <person name="Ghosh K."/>
            <person name="Kim K.-P."/>
        </authorList>
    </citation>
    <scope>NUCLEOTIDE SEQUENCE [LARGE SCALE GENOMIC DNA]</scope>
</reference>
<accession>A0A345MJU5</accession>
<dbReference type="Proteomes" id="UP000260425">
    <property type="component" value="Segment"/>
</dbReference>
<evidence type="ECO:0000313" key="1">
    <source>
        <dbReference type="EMBL" id="AXH71127.1"/>
    </source>
</evidence>
<organismHost>
    <name type="scientific">Bacillus subtilis</name>
    <dbReference type="NCBI Taxonomy" id="1423"/>
</organismHost>
<evidence type="ECO:0000313" key="2">
    <source>
        <dbReference type="Proteomes" id="UP000260425"/>
    </source>
</evidence>
<proteinExistence type="predicted"/>
<name>A0A345MJU5_BPBSP</name>
<protein>
    <recommendedName>
        <fullName evidence="3">Tail assembly chaperone</fullName>
    </recommendedName>
</protein>
<organism evidence="1 2">
    <name type="scientific">Bacillus phage BSP38</name>
    <dbReference type="NCBI Taxonomy" id="2283013"/>
    <lineage>
        <taxon>Viruses</taxon>
        <taxon>Duplodnaviria</taxon>
        <taxon>Heunggongvirae</taxon>
        <taxon>Uroviricota</taxon>
        <taxon>Caudoviricetes</taxon>
        <taxon>Herelleviridae</taxon>
        <taxon>Bastillevirinae</taxon>
        <taxon>Jeonjuvirus</taxon>
        <taxon>Jeonjuvirus BSP38</taxon>
    </lineage>
</organism>
<evidence type="ECO:0008006" key="3">
    <source>
        <dbReference type="Google" id="ProtNLM"/>
    </source>
</evidence>
<dbReference type="EMBL" id="MH606185">
    <property type="protein sequence ID" value="AXH71127.1"/>
    <property type="molecule type" value="Genomic_DNA"/>
</dbReference>
<sequence>MKTFNVLPTNKDFRQLSDDQINLMLFSLEEDAREIELARKGLTVDSEHFDTDFEEEVWNKAPGEWEVLREGHDPDDIARQVAELTREEDLRNLANRFDGVEEYNKYIEETGKTARQTEIEQYIDNQIAAAEEKARKLEAVGKKQFIDDKDRPEIANNTALSDQSVDLDKEAIDKSIALFNSVDDDDDDGFAPLI</sequence>